<comment type="caution">
    <text evidence="14">The sequence shown here is derived from an EMBL/GenBank/DDBJ whole genome shotgun (WGS) entry which is preliminary data.</text>
</comment>
<dbReference type="EC" id="2.4.1.-" evidence="11"/>
<keyword evidence="8 11" id="KW-1133">Transmembrane helix</keyword>
<dbReference type="PANTHER" id="PTHR19300:SF38">
    <property type="entry name" value="BETA-1,4-GALACTOSYLTRANSFERASE"/>
    <property type="match status" value="1"/>
</dbReference>
<dbReference type="InterPro" id="IPR027995">
    <property type="entry name" value="Galactosyl_T_N"/>
</dbReference>
<keyword evidence="7 11" id="KW-0735">Signal-anchor</keyword>
<dbReference type="OrthoDB" id="10038994at2759"/>
<keyword evidence="15" id="KW-1185">Reference proteome</keyword>
<evidence type="ECO:0000256" key="5">
    <source>
        <dbReference type="ARBA" id="ARBA00022679"/>
    </source>
</evidence>
<feature type="domain" description="Galactosyltransferase N-terminal" evidence="13">
    <location>
        <begin position="181"/>
        <end position="282"/>
    </location>
</feature>
<dbReference type="Proteomes" id="UP001152320">
    <property type="component" value="Chromosome 8"/>
</dbReference>
<dbReference type="Gene3D" id="3.90.550.10">
    <property type="entry name" value="Spore Coat Polysaccharide Biosynthesis Protein SpsA, Chain A"/>
    <property type="match status" value="1"/>
</dbReference>
<reference evidence="14" key="1">
    <citation type="submission" date="2021-10" db="EMBL/GenBank/DDBJ databases">
        <title>Tropical sea cucumber genome reveals ecological adaptation and Cuvierian tubules defense mechanism.</title>
        <authorList>
            <person name="Chen T."/>
        </authorList>
    </citation>
    <scope>NUCLEOTIDE SEQUENCE</scope>
    <source>
        <strain evidence="14">Nanhai2018</strain>
        <tissue evidence="14">Muscle</tissue>
    </source>
</reference>
<accession>A0A9Q1C337</accession>
<dbReference type="GO" id="GO:0008489">
    <property type="term" value="F:UDP-galactose:glucosylceramide beta-1,4-galactosyltransferase activity"/>
    <property type="evidence" value="ECO:0007669"/>
    <property type="project" value="TreeGrafter"/>
</dbReference>
<comment type="function">
    <text evidence="11">Catalyses the transfer of galactose onto proteins or lipids.</text>
</comment>
<evidence type="ECO:0000259" key="13">
    <source>
        <dbReference type="Pfam" id="PF13733"/>
    </source>
</evidence>
<evidence type="ECO:0000256" key="1">
    <source>
        <dbReference type="ARBA" id="ARBA00004606"/>
    </source>
</evidence>
<evidence type="ECO:0000256" key="9">
    <source>
        <dbReference type="ARBA" id="ARBA00023136"/>
    </source>
</evidence>
<name>A0A9Q1C337_HOLLE</name>
<feature type="domain" description="Galactosyltransferase C-terminal" evidence="12">
    <location>
        <begin position="286"/>
        <end position="363"/>
    </location>
</feature>
<evidence type="ECO:0000256" key="4">
    <source>
        <dbReference type="ARBA" id="ARBA00022676"/>
    </source>
</evidence>
<proteinExistence type="inferred from homology"/>
<dbReference type="InterPro" id="IPR027791">
    <property type="entry name" value="Galactosyl_T_C"/>
</dbReference>
<dbReference type="SUPFAM" id="SSF53448">
    <property type="entry name" value="Nucleotide-diphospho-sugar transferases"/>
    <property type="match status" value="1"/>
</dbReference>
<dbReference type="CDD" id="cd00899">
    <property type="entry name" value="b4GalT"/>
    <property type="match status" value="1"/>
</dbReference>
<gene>
    <name evidence="14" type="ORF">HOLleu_18082</name>
</gene>
<evidence type="ECO:0000313" key="15">
    <source>
        <dbReference type="Proteomes" id="UP001152320"/>
    </source>
</evidence>
<keyword evidence="5 11" id="KW-0808">Transferase</keyword>
<keyword evidence="4 11" id="KW-0328">Glycosyltransferase</keyword>
<evidence type="ECO:0000256" key="2">
    <source>
        <dbReference type="ARBA" id="ARBA00004922"/>
    </source>
</evidence>
<sequence>MSGKGSPVPRLLQPLERFNLIRASYWFVWTLIILATLSTLALWASLDSTYGIYTTSSKGRSGGVIGLFRGFFEDTKSYMRQHQIRTYVGGLTAGQPPIVCPEIDIPGSKKNLTIDVNEIDLPHVEEEIFREYLFDVRKFSSDVTQDVAAMYRHKHKASQQGLVVKDVVSEGIKVGEDYWYVPGGHWIPSGCIPRWKVAVIIPFRDRFVHLPIILRHLVPFLKSQYLEFGIFFVEQANELQFNRAMLMNVGYLEALNFTQWDCFIFHDVDHIPLSYGNYYGCSSMPKHFLSGADRWGYKLLYSFFFGAVTGFTRTQVAEFNGFPNVYWGWGGEDDDILGRMRSIGLAKTRPWGPVGWYNVIPHHHKSAKKNTNRVCLLDHYRQRLLTDGLSNLKYETPTVTLNPLYTNISVNIHHLPWNDAWLDCREDA</sequence>
<dbReference type="InterPro" id="IPR029044">
    <property type="entry name" value="Nucleotide-diphossugar_trans"/>
</dbReference>
<feature type="transmembrane region" description="Helical" evidence="11">
    <location>
        <begin position="25"/>
        <end position="46"/>
    </location>
</feature>
<dbReference type="Pfam" id="PF13733">
    <property type="entry name" value="Glyco_transf_7N"/>
    <property type="match status" value="1"/>
</dbReference>
<dbReference type="GO" id="GO:0005794">
    <property type="term" value="C:Golgi apparatus"/>
    <property type="evidence" value="ECO:0007669"/>
    <property type="project" value="TreeGrafter"/>
</dbReference>
<dbReference type="PANTHER" id="PTHR19300">
    <property type="entry name" value="BETA-1,4-GALACTOSYLTRANSFERASE"/>
    <property type="match status" value="1"/>
</dbReference>
<keyword evidence="9 11" id="KW-0472">Membrane</keyword>
<keyword evidence="10 11" id="KW-0325">Glycoprotein</keyword>
<evidence type="ECO:0000313" key="14">
    <source>
        <dbReference type="EMBL" id="KAJ8037295.1"/>
    </source>
</evidence>
<evidence type="ECO:0000256" key="11">
    <source>
        <dbReference type="RuleBase" id="RU368121"/>
    </source>
</evidence>
<comment type="pathway">
    <text evidence="2 11">Protein modification; protein glycosylation.</text>
</comment>
<dbReference type="InterPro" id="IPR003859">
    <property type="entry name" value="Galactosyl_T"/>
</dbReference>
<comment type="similarity">
    <text evidence="3 11">Belongs to the glycosyltransferase 7 family.</text>
</comment>
<dbReference type="GO" id="GO:0005975">
    <property type="term" value="P:carbohydrate metabolic process"/>
    <property type="evidence" value="ECO:0007669"/>
    <property type="project" value="InterPro"/>
</dbReference>
<keyword evidence="6 11" id="KW-0812">Transmembrane</keyword>
<organism evidence="14 15">
    <name type="scientific">Holothuria leucospilota</name>
    <name type="common">Black long sea cucumber</name>
    <name type="synonym">Mertensiothuria leucospilota</name>
    <dbReference type="NCBI Taxonomy" id="206669"/>
    <lineage>
        <taxon>Eukaryota</taxon>
        <taxon>Metazoa</taxon>
        <taxon>Echinodermata</taxon>
        <taxon>Eleutherozoa</taxon>
        <taxon>Echinozoa</taxon>
        <taxon>Holothuroidea</taxon>
        <taxon>Aspidochirotacea</taxon>
        <taxon>Aspidochirotida</taxon>
        <taxon>Holothuriidae</taxon>
        <taxon>Holothuria</taxon>
    </lineage>
</organism>
<evidence type="ECO:0000259" key="12">
    <source>
        <dbReference type="Pfam" id="PF02709"/>
    </source>
</evidence>
<dbReference type="GO" id="GO:0016020">
    <property type="term" value="C:membrane"/>
    <property type="evidence" value="ECO:0007669"/>
    <property type="project" value="UniProtKB-SubCell"/>
</dbReference>
<evidence type="ECO:0000256" key="7">
    <source>
        <dbReference type="ARBA" id="ARBA00022968"/>
    </source>
</evidence>
<protein>
    <recommendedName>
        <fullName evidence="11">Beta-1,4-galactosyltransferase</fullName>
        <ecNumber evidence="11">2.4.1.-</ecNumber>
    </recommendedName>
</protein>
<comment type="subcellular location">
    <subcellularLocation>
        <location evidence="1">Membrane</location>
        <topology evidence="1">Single-pass type II membrane protein</topology>
    </subcellularLocation>
</comment>
<evidence type="ECO:0000256" key="6">
    <source>
        <dbReference type="ARBA" id="ARBA00022692"/>
    </source>
</evidence>
<evidence type="ECO:0000256" key="8">
    <source>
        <dbReference type="ARBA" id="ARBA00022989"/>
    </source>
</evidence>
<dbReference type="Pfam" id="PF02709">
    <property type="entry name" value="Glyco_transf_7C"/>
    <property type="match status" value="1"/>
</dbReference>
<evidence type="ECO:0000256" key="10">
    <source>
        <dbReference type="ARBA" id="ARBA00023180"/>
    </source>
</evidence>
<evidence type="ECO:0000256" key="3">
    <source>
        <dbReference type="ARBA" id="ARBA00005735"/>
    </source>
</evidence>
<dbReference type="PRINTS" id="PR02050">
    <property type="entry name" value="B14GALTRFASE"/>
</dbReference>
<dbReference type="AlphaFoldDB" id="A0A9Q1C337"/>
<dbReference type="EMBL" id="JAIZAY010000008">
    <property type="protein sequence ID" value="KAJ8037295.1"/>
    <property type="molecule type" value="Genomic_DNA"/>
</dbReference>